<keyword evidence="2" id="KW-1185">Reference proteome</keyword>
<name>A0ACB9DSE1_CICIN</name>
<evidence type="ECO:0000313" key="1">
    <source>
        <dbReference type="EMBL" id="KAI3749202.1"/>
    </source>
</evidence>
<accession>A0ACB9DSE1</accession>
<organism evidence="1 2">
    <name type="scientific">Cichorium intybus</name>
    <name type="common">Chicory</name>
    <dbReference type="NCBI Taxonomy" id="13427"/>
    <lineage>
        <taxon>Eukaryota</taxon>
        <taxon>Viridiplantae</taxon>
        <taxon>Streptophyta</taxon>
        <taxon>Embryophyta</taxon>
        <taxon>Tracheophyta</taxon>
        <taxon>Spermatophyta</taxon>
        <taxon>Magnoliopsida</taxon>
        <taxon>eudicotyledons</taxon>
        <taxon>Gunneridae</taxon>
        <taxon>Pentapetalae</taxon>
        <taxon>asterids</taxon>
        <taxon>campanulids</taxon>
        <taxon>Asterales</taxon>
        <taxon>Asteraceae</taxon>
        <taxon>Cichorioideae</taxon>
        <taxon>Cichorieae</taxon>
        <taxon>Cichoriinae</taxon>
        <taxon>Cichorium</taxon>
    </lineage>
</organism>
<proteinExistence type="predicted"/>
<comment type="caution">
    <text evidence="1">The sequence shown here is derived from an EMBL/GenBank/DDBJ whole genome shotgun (WGS) entry which is preliminary data.</text>
</comment>
<protein>
    <submittedName>
        <fullName evidence="1">Uncharacterized protein</fullName>
    </submittedName>
</protein>
<dbReference type="Proteomes" id="UP001055811">
    <property type="component" value="Linkage Group LG04"/>
</dbReference>
<reference evidence="1 2" key="2">
    <citation type="journal article" date="2022" name="Mol. Ecol. Resour.">
        <title>The genomes of chicory, endive, great burdock and yacon provide insights into Asteraceae paleo-polyploidization history and plant inulin production.</title>
        <authorList>
            <person name="Fan W."/>
            <person name="Wang S."/>
            <person name="Wang H."/>
            <person name="Wang A."/>
            <person name="Jiang F."/>
            <person name="Liu H."/>
            <person name="Zhao H."/>
            <person name="Xu D."/>
            <person name="Zhang Y."/>
        </authorList>
    </citation>
    <scope>NUCLEOTIDE SEQUENCE [LARGE SCALE GENOMIC DNA]</scope>
    <source>
        <strain evidence="2">cv. Punajuju</strain>
        <tissue evidence="1">Leaves</tissue>
    </source>
</reference>
<reference evidence="2" key="1">
    <citation type="journal article" date="2022" name="Mol. Ecol. Resour.">
        <title>The genomes of chicory, endive, great burdock and yacon provide insights into Asteraceae palaeo-polyploidization history and plant inulin production.</title>
        <authorList>
            <person name="Fan W."/>
            <person name="Wang S."/>
            <person name="Wang H."/>
            <person name="Wang A."/>
            <person name="Jiang F."/>
            <person name="Liu H."/>
            <person name="Zhao H."/>
            <person name="Xu D."/>
            <person name="Zhang Y."/>
        </authorList>
    </citation>
    <scope>NUCLEOTIDE SEQUENCE [LARGE SCALE GENOMIC DNA]</scope>
    <source>
        <strain evidence="2">cv. Punajuju</strain>
    </source>
</reference>
<sequence>MVAAVIRKIGGRSISWVLQGRGGIVVPAFHGGDVPSGIEMFVLIENRELVPTKNSIIENLKPENQEECERRRE</sequence>
<dbReference type="EMBL" id="CM042012">
    <property type="protein sequence ID" value="KAI3749202.1"/>
    <property type="molecule type" value="Genomic_DNA"/>
</dbReference>
<evidence type="ECO:0000313" key="2">
    <source>
        <dbReference type="Proteomes" id="UP001055811"/>
    </source>
</evidence>
<gene>
    <name evidence="1" type="ORF">L2E82_19809</name>
</gene>